<dbReference type="NCBIfam" id="TIGR00254">
    <property type="entry name" value="GGDEF"/>
    <property type="match status" value="1"/>
</dbReference>
<evidence type="ECO:0000256" key="3">
    <source>
        <dbReference type="SAM" id="Phobius"/>
    </source>
</evidence>
<proteinExistence type="predicted"/>
<dbReference type="Proteomes" id="UP000000321">
    <property type="component" value="Unassembled WGS sequence"/>
</dbReference>
<comment type="caution">
    <text evidence="5">The sequence shown here is derived from an EMBL/GenBank/DDBJ whole genome shotgun (WGS) entry which is preliminary data.</text>
</comment>
<dbReference type="InterPro" id="IPR043128">
    <property type="entry name" value="Rev_trsase/Diguanyl_cyclase"/>
</dbReference>
<dbReference type="PROSITE" id="PS50887">
    <property type="entry name" value="GGDEF"/>
    <property type="match status" value="1"/>
</dbReference>
<gene>
    <name evidence="5" type="ORF">SI859A1_01224</name>
</gene>
<dbReference type="PANTHER" id="PTHR45138">
    <property type="entry name" value="REGULATORY COMPONENTS OF SENSORY TRANSDUCTION SYSTEM"/>
    <property type="match status" value="1"/>
</dbReference>
<dbReference type="EC" id="2.7.7.65" evidence="1"/>
<keyword evidence="3" id="KW-0812">Transmembrane</keyword>
<name>Q1YJ95_AURMS</name>
<sequence>MPFIYQTLPLQTACALAILDSVWRLAEAEERSWLDTALAVALCLVSGIFLVRLPLFPMLFDGTASYHAVKTSGLETTLLTLSGLVTPLVVFLLLARIISGVITDYRRRSERDAMTGLLNRRGFDQSLTRTLKRGGAVILCDIDHFKQVNDSYGHAVGDTIIRAFGDLIGRSGYRAGRIGGEEFALILPDCSARQAARVAETLRLTFYHTEHEALAAGHRISASFGIAGFAPADTMDAVLLAADRALYRAKDNGRNRVVISAPSETAAELRHAA</sequence>
<keyword evidence="6" id="KW-1185">Reference proteome</keyword>
<dbReference type="BioCyc" id="AURANTIMONAS:SI859A1_01224-MONOMER"/>
<reference evidence="5 6" key="1">
    <citation type="journal article" date="2008" name="Appl. Environ. Microbiol.">
        <title>Genomic insights into Mn(II) oxidation by the marine alphaproteobacterium Aurantimonas sp. strain SI85-9A1.</title>
        <authorList>
            <person name="Dick G.J."/>
            <person name="Podell S."/>
            <person name="Johnson H.A."/>
            <person name="Rivera-Espinoza Y."/>
            <person name="Bernier-Latmani R."/>
            <person name="McCarthy J.K."/>
            <person name="Torpey J.W."/>
            <person name="Clement B.G."/>
            <person name="Gaasterland T."/>
            <person name="Tebo B.M."/>
        </authorList>
    </citation>
    <scope>NUCLEOTIDE SEQUENCE [LARGE SCALE GENOMIC DNA]</scope>
    <source>
        <strain evidence="5 6">SI85-9A1</strain>
    </source>
</reference>
<dbReference type="InterPro" id="IPR000160">
    <property type="entry name" value="GGDEF_dom"/>
</dbReference>
<dbReference type="EMBL" id="AAPJ01000003">
    <property type="protein sequence ID" value="EAS49872.1"/>
    <property type="molecule type" value="Genomic_DNA"/>
</dbReference>
<evidence type="ECO:0000313" key="5">
    <source>
        <dbReference type="EMBL" id="EAS49872.1"/>
    </source>
</evidence>
<dbReference type="Gene3D" id="3.30.70.270">
    <property type="match status" value="1"/>
</dbReference>
<dbReference type="AlphaFoldDB" id="Q1YJ95"/>
<dbReference type="GO" id="GO:0052621">
    <property type="term" value="F:diguanylate cyclase activity"/>
    <property type="evidence" value="ECO:0007669"/>
    <property type="project" value="UniProtKB-EC"/>
</dbReference>
<dbReference type="SMART" id="SM00267">
    <property type="entry name" value="GGDEF"/>
    <property type="match status" value="1"/>
</dbReference>
<keyword evidence="3" id="KW-1133">Transmembrane helix</keyword>
<dbReference type="InterPro" id="IPR050469">
    <property type="entry name" value="Diguanylate_Cyclase"/>
</dbReference>
<dbReference type="HOGENOM" id="CLU_1018688_0_0_5"/>
<dbReference type="SUPFAM" id="SSF55073">
    <property type="entry name" value="Nucleotide cyclase"/>
    <property type="match status" value="1"/>
</dbReference>
<dbReference type="CDD" id="cd01949">
    <property type="entry name" value="GGDEF"/>
    <property type="match status" value="1"/>
</dbReference>
<dbReference type="InterPro" id="IPR029787">
    <property type="entry name" value="Nucleotide_cyclase"/>
</dbReference>
<organism evidence="5 6">
    <name type="scientific">Aurantimonas manganoxydans (strain ATCC BAA-1229 / DSM 21871 / SI85-9A1)</name>
    <dbReference type="NCBI Taxonomy" id="287752"/>
    <lineage>
        <taxon>Bacteria</taxon>
        <taxon>Pseudomonadati</taxon>
        <taxon>Pseudomonadota</taxon>
        <taxon>Alphaproteobacteria</taxon>
        <taxon>Hyphomicrobiales</taxon>
        <taxon>Aurantimonadaceae</taxon>
        <taxon>Aurantimonas</taxon>
    </lineage>
</organism>
<feature type="transmembrane region" description="Helical" evidence="3">
    <location>
        <begin position="77"/>
        <end position="98"/>
    </location>
</feature>
<dbReference type="FunFam" id="3.30.70.270:FF:000001">
    <property type="entry name" value="Diguanylate cyclase domain protein"/>
    <property type="match status" value="1"/>
</dbReference>
<dbReference type="Pfam" id="PF00990">
    <property type="entry name" value="GGDEF"/>
    <property type="match status" value="1"/>
</dbReference>
<evidence type="ECO:0000259" key="4">
    <source>
        <dbReference type="PROSITE" id="PS50887"/>
    </source>
</evidence>
<keyword evidence="3" id="KW-0472">Membrane</keyword>
<evidence type="ECO:0000313" key="6">
    <source>
        <dbReference type="Proteomes" id="UP000000321"/>
    </source>
</evidence>
<comment type="catalytic activity">
    <reaction evidence="2">
        <text>2 GTP = 3',3'-c-di-GMP + 2 diphosphate</text>
        <dbReference type="Rhea" id="RHEA:24898"/>
        <dbReference type="ChEBI" id="CHEBI:33019"/>
        <dbReference type="ChEBI" id="CHEBI:37565"/>
        <dbReference type="ChEBI" id="CHEBI:58805"/>
        <dbReference type="EC" id="2.7.7.65"/>
    </reaction>
</comment>
<evidence type="ECO:0000256" key="2">
    <source>
        <dbReference type="ARBA" id="ARBA00034247"/>
    </source>
</evidence>
<protein>
    <recommendedName>
        <fullName evidence="1">diguanylate cyclase</fullName>
        <ecNumber evidence="1">2.7.7.65</ecNumber>
    </recommendedName>
</protein>
<evidence type="ECO:0000256" key="1">
    <source>
        <dbReference type="ARBA" id="ARBA00012528"/>
    </source>
</evidence>
<dbReference type="PANTHER" id="PTHR45138:SF9">
    <property type="entry name" value="DIGUANYLATE CYCLASE DGCM-RELATED"/>
    <property type="match status" value="1"/>
</dbReference>
<accession>Q1YJ95</accession>
<feature type="domain" description="GGDEF" evidence="4">
    <location>
        <begin position="133"/>
        <end position="262"/>
    </location>
</feature>
<feature type="transmembrane region" description="Helical" evidence="3">
    <location>
        <begin position="38"/>
        <end position="56"/>
    </location>
</feature>